<dbReference type="AlphaFoldDB" id="A0A495JF22"/>
<keyword evidence="2" id="KW-0812">Transmembrane</keyword>
<feature type="compositionally biased region" description="Low complexity" evidence="1">
    <location>
        <begin position="129"/>
        <end position="143"/>
    </location>
</feature>
<feature type="region of interest" description="Disordered" evidence="1">
    <location>
        <begin position="88"/>
        <end position="177"/>
    </location>
</feature>
<protein>
    <submittedName>
        <fullName evidence="3">Uncharacterized protein</fullName>
    </submittedName>
</protein>
<keyword evidence="2" id="KW-0472">Membrane</keyword>
<evidence type="ECO:0000313" key="3">
    <source>
        <dbReference type="EMBL" id="RKR86669.1"/>
    </source>
</evidence>
<comment type="caution">
    <text evidence="3">The sequence shown here is derived from an EMBL/GenBank/DDBJ whole genome shotgun (WGS) entry which is preliminary data.</text>
</comment>
<dbReference type="Proteomes" id="UP000277671">
    <property type="component" value="Unassembled WGS sequence"/>
</dbReference>
<proteinExistence type="predicted"/>
<evidence type="ECO:0000256" key="2">
    <source>
        <dbReference type="SAM" id="Phobius"/>
    </source>
</evidence>
<organism evidence="3 4">
    <name type="scientific">Micromonospora pisi</name>
    <dbReference type="NCBI Taxonomy" id="589240"/>
    <lineage>
        <taxon>Bacteria</taxon>
        <taxon>Bacillati</taxon>
        <taxon>Actinomycetota</taxon>
        <taxon>Actinomycetes</taxon>
        <taxon>Micromonosporales</taxon>
        <taxon>Micromonosporaceae</taxon>
        <taxon>Micromonospora</taxon>
    </lineage>
</organism>
<keyword evidence="4" id="KW-1185">Reference proteome</keyword>
<gene>
    <name evidence="3" type="ORF">BDK92_0919</name>
</gene>
<evidence type="ECO:0000313" key="4">
    <source>
        <dbReference type="Proteomes" id="UP000277671"/>
    </source>
</evidence>
<keyword evidence="2" id="KW-1133">Transmembrane helix</keyword>
<evidence type="ECO:0000256" key="1">
    <source>
        <dbReference type="SAM" id="MobiDB-lite"/>
    </source>
</evidence>
<accession>A0A495JF22</accession>
<sequence>MLLTLLLVLGGVVAVAATVIRNPVRIRSVQVPALTSRAERVISGVIAAACLAAAWVIGAGVVTAPSASPASTGLLVYAPQVPNSSPIVPATAPVSGPSAGPSATTPLAGTRAENPGSVTTPSAAPPARSPATTTPTKQPGTTPIKRPGTTPIKRPGTTPIKQPAKPTPSRPTGAALPTLQVGTLPGSNDYTGHCDSETTVMFNGTLYLGPSTLIRSARVHWTFTVTAGGSGTDFGTENAMVLPTTMAATALLYQVVKLPRTAPGKYSITGRYTASSSDTLPASPSSDSATIHVTCT</sequence>
<name>A0A495JF22_9ACTN</name>
<feature type="transmembrane region" description="Helical" evidence="2">
    <location>
        <begin position="41"/>
        <end position="62"/>
    </location>
</feature>
<feature type="region of interest" description="Disordered" evidence="1">
    <location>
        <begin position="273"/>
        <end position="296"/>
    </location>
</feature>
<dbReference type="EMBL" id="RBKT01000001">
    <property type="protein sequence ID" value="RKR86669.1"/>
    <property type="molecule type" value="Genomic_DNA"/>
</dbReference>
<reference evidence="3 4" key="1">
    <citation type="submission" date="2018-10" db="EMBL/GenBank/DDBJ databases">
        <title>Sequencing the genomes of 1000 actinobacteria strains.</title>
        <authorList>
            <person name="Klenk H.-P."/>
        </authorList>
    </citation>
    <scope>NUCLEOTIDE SEQUENCE [LARGE SCALE GENOMIC DNA]</scope>
    <source>
        <strain evidence="3 4">DSM 45175</strain>
    </source>
</reference>
<feature type="compositionally biased region" description="Low complexity" evidence="1">
    <location>
        <begin position="273"/>
        <end position="290"/>
    </location>
</feature>